<sequence>MSLESARAPTDSQQTERRDGGCCDCASKQSTPAHLPRKMGSNARQSLRLRRVSLPPLARWRRPRSPLAEGPARHTGKQKRQKGQTGRSQGQKAGQGADRNGQREEARGTRAYGKWEKKEEGRVLGTQKWAKARDQTHGQIETGKGHWRKLVPTY</sequence>
<feature type="region of interest" description="Disordered" evidence="1">
    <location>
        <begin position="1"/>
        <end position="154"/>
    </location>
</feature>
<evidence type="ECO:0000256" key="1">
    <source>
        <dbReference type="SAM" id="MobiDB-lite"/>
    </source>
</evidence>
<feature type="compositionally biased region" description="Polar residues" evidence="1">
    <location>
        <begin position="83"/>
        <end position="92"/>
    </location>
</feature>
<feature type="compositionally biased region" description="Basic and acidic residues" evidence="1">
    <location>
        <begin position="100"/>
        <end position="122"/>
    </location>
</feature>
<reference evidence="2" key="1">
    <citation type="submission" date="2024-02" db="EMBL/GenBank/DDBJ databases">
        <authorList>
            <consortium name="ELIXIR-Norway"/>
            <consortium name="Elixir Norway"/>
        </authorList>
    </citation>
    <scope>NUCLEOTIDE SEQUENCE</scope>
</reference>
<proteinExistence type="predicted"/>
<gene>
    <name evidence="2" type="ORF">CSSPJE1EN1_LOCUS3594</name>
</gene>
<feature type="compositionally biased region" description="Basic residues" evidence="1">
    <location>
        <begin position="145"/>
        <end position="154"/>
    </location>
</feature>
<dbReference type="EMBL" id="OZ020106">
    <property type="protein sequence ID" value="CAK9258116.1"/>
    <property type="molecule type" value="Genomic_DNA"/>
</dbReference>
<evidence type="ECO:0000313" key="3">
    <source>
        <dbReference type="Proteomes" id="UP001497444"/>
    </source>
</evidence>
<evidence type="ECO:0000313" key="2">
    <source>
        <dbReference type="EMBL" id="CAK9258116.1"/>
    </source>
</evidence>
<protein>
    <submittedName>
        <fullName evidence="2">Uncharacterized protein</fullName>
    </submittedName>
</protein>
<name>A0ABP0VWF1_9BRYO</name>
<keyword evidence="3" id="KW-1185">Reference proteome</keyword>
<accession>A0ABP0VWF1</accession>
<dbReference type="Proteomes" id="UP001497444">
    <property type="component" value="Chromosome 11"/>
</dbReference>
<organism evidence="2 3">
    <name type="scientific">Sphagnum jensenii</name>
    <dbReference type="NCBI Taxonomy" id="128206"/>
    <lineage>
        <taxon>Eukaryota</taxon>
        <taxon>Viridiplantae</taxon>
        <taxon>Streptophyta</taxon>
        <taxon>Embryophyta</taxon>
        <taxon>Bryophyta</taxon>
        <taxon>Sphagnophytina</taxon>
        <taxon>Sphagnopsida</taxon>
        <taxon>Sphagnales</taxon>
        <taxon>Sphagnaceae</taxon>
        <taxon>Sphagnum</taxon>
    </lineage>
</organism>